<dbReference type="PANTHER" id="PTHR42760:SF133">
    <property type="entry name" value="3-OXOACYL-[ACYL-CARRIER-PROTEIN] REDUCTASE"/>
    <property type="match status" value="1"/>
</dbReference>
<evidence type="ECO:0000313" key="4">
    <source>
        <dbReference type="EMBL" id="EKX62517.1"/>
    </source>
</evidence>
<dbReference type="SUPFAM" id="SSF51735">
    <property type="entry name" value="NAD(P)-binding Rossmann-fold domains"/>
    <property type="match status" value="2"/>
</dbReference>
<dbReference type="InterPro" id="IPR036291">
    <property type="entry name" value="NAD(P)-bd_dom_sf"/>
</dbReference>
<sequence>MFATMVNVYDSPPRPERHVPAGWPGMRGKRVVVTGGSRGLGEGIVRLLLAEGARVATCAREEAGLTALGASLTGEERARLFTDELDVTEPGRLEEFVTASAKRFGEAGRMDVPGAVASAAAEPTGLDPAGPEATGPEATGPEATGPEATGPEATGPEVIGPEVIGPKLDSVEPDNAVPASAEPAGLGGMDGVVACVGGSRGGTFAQADIADWSATWDLNVGHAVRLVRAALPHLRAAGGSVVLIGSISGWKPGPHAQYGAAKSAQIHLAASLARELGPDRIRVNVVSPGSMLIPGRRWDRMRTREPEAYDAFVGAELPTGALVTPHEVAHTVVFLLSDWASGVSGAHLPVDRAQNAPSPDGY</sequence>
<dbReference type="Proteomes" id="UP000010411">
    <property type="component" value="Unassembled WGS sequence"/>
</dbReference>
<dbReference type="PRINTS" id="PR00081">
    <property type="entry name" value="GDHRDH"/>
</dbReference>
<comment type="caution">
    <text evidence="4">The sequence shown here is derived from an EMBL/GenBank/DDBJ whole genome shotgun (WGS) entry which is preliminary data.</text>
</comment>
<evidence type="ECO:0000256" key="3">
    <source>
        <dbReference type="SAM" id="MobiDB-lite"/>
    </source>
</evidence>
<evidence type="ECO:0000256" key="2">
    <source>
        <dbReference type="ARBA" id="ARBA00023002"/>
    </source>
</evidence>
<gene>
    <name evidence="4" type="ORF">STRIP9103_00245</name>
</gene>
<dbReference type="Gene3D" id="3.40.50.720">
    <property type="entry name" value="NAD(P)-binding Rossmann-like Domain"/>
    <property type="match status" value="2"/>
</dbReference>
<dbReference type="PANTHER" id="PTHR42760">
    <property type="entry name" value="SHORT-CHAIN DEHYDROGENASES/REDUCTASES FAMILY MEMBER"/>
    <property type="match status" value="1"/>
</dbReference>
<evidence type="ECO:0000256" key="1">
    <source>
        <dbReference type="ARBA" id="ARBA00006484"/>
    </source>
</evidence>
<reference evidence="4 5" key="1">
    <citation type="submission" date="2012-11" db="EMBL/GenBank/DDBJ databases">
        <authorList>
            <person name="Huguet-Tapia J.C."/>
            <person name="Durkin A.S."/>
            <person name="Pettis G.S."/>
            <person name="Badger J.H."/>
        </authorList>
    </citation>
    <scope>NUCLEOTIDE SEQUENCE [LARGE SCALE GENOMIC DNA]</scope>
    <source>
        <strain evidence="4 5">91-03</strain>
    </source>
</reference>
<feature type="region of interest" description="Disordered" evidence="3">
    <location>
        <begin position="119"/>
        <end position="167"/>
    </location>
</feature>
<comment type="similarity">
    <text evidence="1">Belongs to the short-chain dehydrogenases/reductases (SDR) family.</text>
</comment>
<name>L1KPH6_9ACTN</name>
<proteinExistence type="inferred from homology"/>
<dbReference type="AlphaFoldDB" id="L1KPH6"/>
<dbReference type="InterPro" id="IPR002347">
    <property type="entry name" value="SDR_fam"/>
</dbReference>
<keyword evidence="2" id="KW-0560">Oxidoreductase</keyword>
<protein>
    <submittedName>
        <fullName evidence="4">Oxidoreductase, short chain dehydrogenase/reductase family protein</fullName>
    </submittedName>
</protein>
<dbReference type="Pfam" id="PF13561">
    <property type="entry name" value="adh_short_C2"/>
    <property type="match status" value="1"/>
</dbReference>
<dbReference type="PATRIC" id="fig|698759.3.peg.6790"/>
<dbReference type="GO" id="GO:0016616">
    <property type="term" value="F:oxidoreductase activity, acting on the CH-OH group of donors, NAD or NADP as acceptor"/>
    <property type="evidence" value="ECO:0007669"/>
    <property type="project" value="TreeGrafter"/>
</dbReference>
<accession>L1KPH6</accession>
<dbReference type="CDD" id="cd05233">
    <property type="entry name" value="SDR_c"/>
    <property type="match status" value="1"/>
</dbReference>
<dbReference type="FunFam" id="3.40.50.720:FF:000084">
    <property type="entry name" value="Short-chain dehydrogenase reductase"/>
    <property type="match status" value="1"/>
</dbReference>
<evidence type="ECO:0000313" key="5">
    <source>
        <dbReference type="Proteomes" id="UP000010411"/>
    </source>
</evidence>
<dbReference type="Pfam" id="PF00106">
    <property type="entry name" value="adh_short"/>
    <property type="match status" value="1"/>
</dbReference>
<keyword evidence="5" id="KW-1185">Reference proteome</keyword>
<organism evidence="4 5">
    <name type="scientific">Streptomyces ipomoeae 91-03</name>
    <dbReference type="NCBI Taxonomy" id="698759"/>
    <lineage>
        <taxon>Bacteria</taxon>
        <taxon>Bacillati</taxon>
        <taxon>Actinomycetota</taxon>
        <taxon>Actinomycetes</taxon>
        <taxon>Kitasatosporales</taxon>
        <taxon>Streptomycetaceae</taxon>
        <taxon>Streptomyces</taxon>
    </lineage>
</organism>
<dbReference type="EMBL" id="AEJC01000513">
    <property type="protein sequence ID" value="EKX62517.1"/>
    <property type="molecule type" value="Genomic_DNA"/>
</dbReference>